<dbReference type="InterPro" id="IPR001433">
    <property type="entry name" value="OxRdtase_FAD/NAD-bd"/>
</dbReference>
<dbReference type="PANTHER" id="PTHR43513:SF3">
    <property type="entry name" value="DIHYDROOROTATE DEHYDROGENASE B (NAD(+)), ELECTRON TRANSFER SUBUNIT-RELATED"/>
    <property type="match status" value="1"/>
</dbReference>
<evidence type="ECO:0000256" key="2">
    <source>
        <dbReference type="PIRSR" id="PIRSR006816-2"/>
    </source>
</evidence>
<dbReference type="Gene3D" id="2.40.30.10">
    <property type="entry name" value="Translation factors"/>
    <property type="match status" value="1"/>
</dbReference>
<feature type="binding site" evidence="2">
    <location>
        <position position="226"/>
    </location>
    <ligand>
        <name>[2Fe-2S] cluster</name>
        <dbReference type="ChEBI" id="CHEBI:190135"/>
    </ligand>
</feature>
<dbReference type="GO" id="GO:0016491">
    <property type="term" value="F:oxidoreductase activity"/>
    <property type="evidence" value="ECO:0007669"/>
    <property type="project" value="InterPro"/>
</dbReference>
<organism evidence="4 5">
    <name type="scientific">Aerophobetes bacterium</name>
    <dbReference type="NCBI Taxonomy" id="2030807"/>
    <lineage>
        <taxon>Bacteria</taxon>
        <taxon>Candidatus Aerophobota</taxon>
    </lineage>
</organism>
<dbReference type="GO" id="GO:0050660">
    <property type="term" value="F:flavin adenine dinucleotide binding"/>
    <property type="evidence" value="ECO:0007669"/>
    <property type="project" value="InterPro"/>
</dbReference>
<dbReference type="CDD" id="cd06219">
    <property type="entry name" value="DHOD_e_trans_like1"/>
    <property type="match status" value="1"/>
</dbReference>
<keyword evidence="1" id="KW-0274">FAD</keyword>
<dbReference type="GO" id="GO:0006221">
    <property type="term" value="P:pyrimidine nucleotide biosynthetic process"/>
    <property type="evidence" value="ECO:0007669"/>
    <property type="project" value="InterPro"/>
</dbReference>
<proteinExistence type="predicted"/>
<dbReference type="Gene3D" id="3.40.50.80">
    <property type="entry name" value="Nucleotide-binding domain of ferredoxin-NADP reductase (FNR) module"/>
    <property type="match status" value="1"/>
</dbReference>
<dbReference type="SUPFAM" id="SSF63380">
    <property type="entry name" value="Riboflavin synthase domain-like"/>
    <property type="match status" value="1"/>
</dbReference>
<dbReference type="InterPro" id="IPR019480">
    <property type="entry name" value="Dihydroorotate_DH_Fe-S-bd"/>
</dbReference>
<dbReference type="InterPro" id="IPR050353">
    <property type="entry name" value="PyrK_electron_transfer"/>
</dbReference>
<dbReference type="AlphaFoldDB" id="A0A497E6V1"/>
<evidence type="ECO:0000313" key="5">
    <source>
        <dbReference type="Proteomes" id="UP000279422"/>
    </source>
</evidence>
<dbReference type="NCBIfam" id="NF004862">
    <property type="entry name" value="PRK06222.1"/>
    <property type="match status" value="1"/>
</dbReference>
<feature type="domain" description="FAD-binding FR-type" evidence="3">
    <location>
        <begin position="1"/>
        <end position="96"/>
    </location>
</feature>
<dbReference type="Pfam" id="PF00175">
    <property type="entry name" value="NAD_binding_1"/>
    <property type="match status" value="1"/>
</dbReference>
<gene>
    <name evidence="4" type="ORF">DRJ00_00485</name>
</gene>
<comment type="cofactor">
    <cofactor evidence="1">
        <name>FAD</name>
        <dbReference type="ChEBI" id="CHEBI:57692"/>
    </cofactor>
    <text evidence="1">Binds 1 FAD per subunit.</text>
</comment>
<keyword evidence="2" id="KW-0479">Metal-binding</keyword>
<dbReference type="Pfam" id="PF10418">
    <property type="entry name" value="DHODB_Fe-S_bind"/>
    <property type="match status" value="1"/>
</dbReference>
<reference evidence="4 5" key="1">
    <citation type="submission" date="2018-06" db="EMBL/GenBank/DDBJ databases">
        <title>Extensive metabolic versatility and redundancy in microbially diverse, dynamic hydrothermal sediments.</title>
        <authorList>
            <person name="Dombrowski N."/>
            <person name="Teske A."/>
            <person name="Baker B.J."/>
        </authorList>
    </citation>
    <scope>NUCLEOTIDE SEQUENCE [LARGE SCALE GENOMIC DNA]</scope>
    <source>
        <strain evidence="4">B47_G16</strain>
    </source>
</reference>
<dbReference type="Proteomes" id="UP000279422">
    <property type="component" value="Unassembled WGS sequence"/>
</dbReference>
<dbReference type="GO" id="GO:0046872">
    <property type="term" value="F:metal ion binding"/>
    <property type="evidence" value="ECO:0007669"/>
    <property type="project" value="UniProtKB-KW"/>
</dbReference>
<evidence type="ECO:0000313" key="4">
    <source>
        <dbReference type="EMBL" id="RLE10703.1"/>
    </source>
</evidence>
<keyword evidence="2" id="KW-0408">Iron</keyword>
<dbReference type="InterPro" id="IPR039261">
    <property type="entry name" value="FNR_nucleotide-bd"/>
</dbReference>
<feature type="binding site" evidence="2">
    <location>
        <position position="238"/>
    </location>
    <ligand>
        <name>[2Fe-2S] cluster</name>
        <dbReference type="ChEBI" id="CHEBI:190135"/>
    </ligand>
</feature>
<comment type="caution">
    <text evidence="4">The sequence shown here is derived from an EMBL/GenBank/DDBJ whole genome shotgun (WGS) entry which is preliminary data.</text>
</comment>
<dbReference type="SUPFAM" id="SSF52343">
    <property type="entry name" value="Ferredoxin reductase-like, C-terminal NADP-linked domain"/>
    <property type="match status" value="1"/>
</dbReference>
<keyword evidence="1" id="KW-0285">Flavoprotein</keyword>
<dbReference type="PIRSF" id="PIRSF006816">
    <property type="entry name" value="Cyc3_hyd_g"/>
    <property type="match status" value="1"/>
</dbReference>
<dbReference type="InterPro" id="IPR017927">
    <property type="entry name" value="FAD-bd_FR_type"/>
</dbReference>
<dbReference type="InterPro" id="IPR017938">
    <property type="entry name" value="Riboflavin_synthase-like_b-brl"/>
</dbReference>
<dbReference type="InterPro" id="IPR012165">
    <property type="entry name" value="Cyt_c3_hydrogenase_gsu"/>
</dbReference>
<dbReference type="PANTHER" id="PTHR43513">
    <property type="entry name" value="DIHYDROOROTATE DEHYDROGENASE B (NAD(+)), ELECTRON TRANSFER SUBUNIT"/>
    <property type="match status" value="1"/>
</dbReference>
<comment type="cofactor">
    <cofactor evidence="2">
        <name>[2Fe-2S] cluster</name>
        <dbReference type="ChEBI" id="CHEBI:190135"/>
    </cofactor>
    <text evidence="2">Binds 1 [2Fe-2S] cluster per subunit.</text>
</comment>
<feature type="binding site" evidence="1">
    <location>
        <begin position="63"/>
        <end position="65"/>
    </location>
    <ligand>
        <name>FAD</name>
        <dbReference type="ChEBI" id="CHEBI:57692"/>
    </ligand>
</feature>
<sequence length="280" mass="30958">MGYRILEKRTLGPGSNLFVIEAPHVARSARPGQFVILRAYEEGERIPLTLADTDKEKGTVSIIFQVVGKTTKYLSLLKVGDNISDLLGPLGNPTEIENFGTIAALGGGFGTAVLYPLLKALKEAGNYVITINGARNEKLLLLEDELKKLSDEYYVTTDDGSKGVKGFVTDLLKKFLEEGRRIDRVFAVGPVPMMKAASDLTRKYKIKTIVSLNPIMVDGTGMCGSCRVEIGGETKFACVDGPEFDAHKVNFDLLMKRLRMYEEEEKISLDRFEKNINRGK</sequence>
<dbReference type="PROSITE" id="PS51384">
    <property type="entry name" value="FAD_FR"/>
    <property type="match status" value="1"/>
</dbReference>
<accession>A0A497E6V1</accession>
<name>A0A497E6V1_UNCAE</name>
<feature type="binding site" evidence="2">
    <location>
        <position position="223"/>
    </location>
    <ligand>
        <name>[2Fe-2S] cluster</name>
        <dbReference type="ChEBI" id="CHEBI:190135"/>
    </ligand>
</feature>
<keyword evidence="2" id="KW-0001">2Fe-2S</keyword>
<dbReference type="EMBL" id="QMPZ01000003">
    <property type="protein sequence ID" value="RLE10703.1"/>
    <property type="molecule type" value="Genomic_DNA"/>
</dbReference>
<evidence type="ECO:0000259" key="3">
    <source>
        <dbReference type="PROSITE" id="PS51384"/>
    </source>
</evidence>
<keyword evidence="2" id="KW-0411">Iron-sulfur</keyword>
<protein>
    <submittedName>
        <fullName evidence="4">Sulfide/dihydroorotate dehydrogenase-like FAD/NAD-binding protein</fullName>
    </submittedName>
</protein>
<evidence type="ECO:0000256" key="1">
    <source>
        <dbReference type="PIRSR" id="PIRSR006816-1"/>
    </source>
</evidence>
<dbReference type="GO" id="GO:0051537">
    <property type="term" value="F:2 iron, 2 sulfur cluster binding"/>
    <property type="evidence" value="ECO:0007669"/>
    <property type="project" value="UniProtKB-KW"/>
</dbReference>